<organism evidence="1 2">
    <name type="scientific">Mytilus coruscus</name>
    <name type="common">Sea mussel</name>
    <dbReference type="NCBI Taxonomy" id="42192"/>
    <lineage>
        <taxon>Eukaryota</taxon>
        <taxon>Metazoa</taxon>
        <taxon>Spiralia</taxon>
        <taxon>Lophotrochozoa</taxon>
        <taxon>Mollusca</taxon>
        <taxon>Bivalvia</taxon>
        <taxon>Autobranchia</taxon>
        <taxon>Pteriomorphia</taxon>
        <taxon>Mytilida</taxon>
        <taxon>Mytiloidea</taxon>
        <taxon>Mytilidae</taxon>
        <taxon>Mytilinae</taxon>
        <taxon>Mytilus</taxon>
    </lineage>
</organism>
<reference evidence="1 2" key="1">
    <citation type="submission" date="2020-06" db="EMBL/GenBank/DDBJ databases">
        <authorList>
            <person name="Li R."/>
            <person name="Bekaert M."/>
        </authorList>
    </citation>
    <scope>NUCLEOTIDE SEQUENCE [LARGE SCALE GENOMIC DNA]</scope>
    <source>
        <strain evidence="2">wild</strain>
    </source>
</reference>
<evidence type="ECO:0000313" key="2">
    <source>
        <dbReference type="Proteomes" id="UP000507470"/>
    </source>
</evidence>
<evidence type="ECO:0000313" key="1">
    <source>
        <dbReference type="EMBL" id="CAC5409072.1"/>
    </source>
</evidence>
<dbReference type="OrthoDB" id="6147764at2759"/>
<dbReference type="AlphaFoldDB" id="A0A6J8DNA2"/>
<proteinExistence type="predicted"/>
<evidence type="ECO:0008006" key="3">
    <source>
        <dbReference type="Google" id="ProtNLM"/>
    </source>
</evidence>
<name>A0A6J8DNA2_MYTCO</name>
<protein>
    <recommendedName>
        <fullName evidence="3">DZIP3-like HEPN domain-containing protein</fullName>
    </recommendedName>
</protein>
<dbReference type="EMBL" id="CACVKT020007631">
    <property type="protein sequence ID" value="CAC5409072.1"/>
    <property type="molecule type" value="Genomic_DNA"/>
</dbReference>
<gene>
    <name evidence="1" type="ORF">MCOR_42403</name>
</gene>
<accession>A0A6J8DNA2</accession>
<dbReference type="Proteomes" id="UP000507470">
    <property type="component" value="Unassembled WGS sequence"/>
</dbReference>
<keyword evidence="2" id="KW-1185">Reference proteome</keyword>
<sequence length="365" mass="42357">MNAIKEIIENNVDEVKKDLQALIEDQKKSTLLVKDEIIAHLTKYKASCSTEETFDIEVPKMNASASGSKVYVTETDKNNRDEMRTAVHLFLEKFVEVCRINSDEHTVIKVALITEPDELDKEEAKEQSSKIEMNKKDKTTCIFCNKSFDCQNCQQKAKTISRLEDELSKMDKDSPEIKFESDLENIGNNFRANKAQVATGHVLSPNANYARLIIAVKHITQNMLKEVLEHFIPPRTLVTQVRYQKWTQRLKPSDLKKINDAKNKGYIDFDLPLIYTILRNFRLDILPTRGWNHPTDPQQHEISLGDDIERCRRLYNVIIHRPNAMIMMISSQEFNDFLSDFKCIAKRFEIVLNKQPNEFVSQFKI</sequence>